<dbReference type="Proteomes" id="UP001152484">
    <property type="component" value="Unassembled WGS sequence"/>
</dbReference>
<evidence type="ECO:0000313" key="3">
    <source>
        <dbReference type="Proteomes" id="UP001152484"/>
    </source>
</evidence>
<dbReference type="PANTHER" id="PTHR35132">
    <property type="entry name" value="SERINE/ARGININE REPETITIVE MATRIX-LIKE PROTEIN"/>
    <property type="match status" value="1"/>
</dbReference>
<evidence type="ECO:0000256" key="1">
    <source>
        <dbReference type="SAM" id="MobiDB-lite"/>
    </source>
</evidence>
<dbReference type="AlphaFoldDB" id="A0A9P0YY41"/>
<dbReference type="OrthoDB" id="1303870at2759"/>
<dbReference type="EMBL" id="CAMAPE010000011">
    <property type="protein sequence ID" value="CAH9079528.1"/>
    <property type="molecule type" value="Genomic_DNA"/>
</dbReference>
<accession>A0A9P0YY41</accession>
<dbReference type="PANTHER" id="PTHR35132:SF1">
    <property type="entry name" value="SERINE_ARGININE REPETITIVE MATRIX-LIKE PROTEIN"/>
    <property type="match status" value="1"/>
</dbReference>
<sequence length="260" mass="27736">MGEAQLQSPANSLHGKSSSNSFEFCVLRKSDLLSADQLFSHGVLLPLYCPASEHTQTRAQQLQLEPEPDHSKQQPALEFESAAVVGSSTTASKRWRNIFKRVGQNTGQKVVSRDKKGGGFFGAHTSERVLNINIWPFRRSNSAGNGACAPAPGTASPKVSSAPCSPTDFKLKKVPTPKKAWPPRRSTDCRTKSGAGCNKDVGYKRWGKVSPAAGDGCGGDWYNKARVLTMKASDSPGSGGGVSGEGKRSNLGTLFSKQII</sequence>
<protein>
    <submittedName>
        <fullName evidence="2">Uncharacterized protein</fullName>
    </submittedName>
</protein>
<feature type="region of interest" description="Disordered" evidence="1">
    <location>
        <begin position="154"/>
        <end position="193"/>
    </location>
</feature>
<organism evidence="2 3">
    <name type="scientific">Cuscuta europaea</name>
    <name type="common">European dodder</name>
    <dbReference type="NCBI Taxonomy" id="41803"/>
    <lineage>
        <taxon>Eukaryota</taxon>
        <taxon>Viridiplantae</taxon>
        <taxon>Streptophyta</taxon>
        <taxon>Embryophyta</taxon>
        <taxon>Tracheophyta</taxon>
        <taxon>Spermatophyta</taxon>
        <taxon>Magnoliopsida</taxon>
        <taxon>eudicotyledons</taxon>
        <taxon>Gunneridae</taxon>
        <taxon>Pentapetalae</taxon>
        <taxon>asterids</taxon>
        <taxon>lamiids</taxon>
        <taxon>Solanales</taxon>
        <taxon>Convolvulaceae</taxon>
        <taxon>Cuscuteae</taxon>
        <taxon>Cuscuta</taxon>
        <taxon>Cuscuta subgen. Cuscuta</taxon>
    </lineage>
</organism>
<gene>
    <name evidence="2" type="ORF">CEURO_LOCUS7146</name>
</gene>
<proteinExistence type="predicted"/>
<evidence type="ECO:0000313" key="2">
    <source>
        <dbReference type="EMBL" id="CAH9079528.1"/>
    </source>
</evidence>
<reference evidence="2" key="1">
    <citation type="submission" date="2022-07" db="EMBL/GenBank/DDBJ databases">
        <authorList>
            <person name="Macas J."/>
            <person name="Novak P."/>
            <person name="Neumann P."/>
        </authorList>
    </citation>
    <scope>NUCLEOTIDE SEQUENCE</scope>
</reference>
<comment type="caution">
    <text evidence="2">The sequence shown here is derived from an EMBL/GenBank/DDBJ whole genome shotgun (WGS) entry which is preliminary data.</text>
</comment>
<keyword evidence="3" id="KW-1185">Reference proteome</keyword>
<name>A0A9P0YY41_CUSEU</name>